<dbReference type="PANTHER" id="PTHR47926:SF524">
    <property type="entry name" value="(WILD MALAYSIAN BANANA) HYPOTHETICAL PROTEIN"/>
    <property type="match status" value="1"/>
</dbReference>
<gene>
    <name evidence="4" type="ORF">RJ640_018116</name>
</gene>
<dbReference type="PROSITE" id="PS51375">
    <property type="entry name" value="PPR"/>
    <property type="match status" value="4"/>
</dbReference>
<name>A0AA88QNY7_9ASTE</name>
<dbReference type="Pfam" id="PF01535">
    <property type="entry name" value="PPR"/>
    <property type="match status" value="7"/>
</dbReference>
<evidence type="ECO:0000313" key="5">
    <source>
        <dbReference type="Proteomes" id="UP001187471"/>
    </source>
</evidence>
<dbReference type="GO" id="GO:0003723">
    <property type="term" value="F:RNA binding"/>
    <property type="evidence" value="ECO:0007669"/>
    <property type="project" value="InterPro"/>
</dbReference>
<feature type="repeat" description="PPR" evidence="3">
    <location>
        <begin position="240"/>
        <end position="275"/>
    </location>
</feature>
<dbReference type="InterPro" id="IPR002885">
    <property type="entry name" value="PPR_rpt"/>
</dbReference>
<organism evidence="4 5">
    <name type="scientific">Escallonia rubra</name>
    <dbReference type="NCBI Taxonomy" id="112253"/>
    <lineage>
        <taxon>Eukaryota</taxon>
        <taxon>Viridiplantae</taxon>
        <taxon>Streptophyta</taxon>
        <taxon>Embryophyta</taxon>
        <taxon>Tracheophyta</taxon>
        <taxon>Spermatophyta</taxon>
        <taxon>Magnoliopsida</taxon>
        <taxon>eudicotyledons</taxon>
        <taxon>Gunneridae</taxon>
        <taxon>Pentapetalae</taxon>
        <taxon>asterids</taxon>
        <taxon>campanulids</taxon>
        <taxon>Escalloniales</taxon>
        <taxon>Escalloniaceae</taxon>
        <taxon>Escallonia</taxon>
    </lineage>
</organism>
<comment type="caution">
    <text evidence="4">The sequence shown here is derived from an EMBL/GenBank/DDBJ whole genome shotgun (WGS) entry which is preliminary data.</text>
</comment>
<dbReference type="AlphaFoldDB" id="A0AA88QNY7"/>
<proteinExistence type="inferred from homology"/>
<dbReference type="NCBIfam" id="TIGR00756">
    <property type="entry name" value="PPR"/>
    <property type="match status" value="2"/>
</dbReference>
<dbReference type="PANTHER" id="PTHR47926">
    <property type="entry name" value="PENTATRICOPEPTIDE REPEAT-CONTAINING PROTEIN"/>
    <property type="match status" value="1"/>
</dbReference>
<dbReference type="FunFam" id="1.25.40.10:FF:000573">
    <property type="entry name" value="Pentatricopeptide repeat-containing protein mitochondrial"/>
    <property type="match status" value="1"/>
</dbReference>
<evidence type="ECO:0000313" key="4">
    <source>
        <dbReference type="EMBL" id="KAK2966305.1"/>
    </source>
</evidence>
<evidence type="ECO:0008006" key="6">
    <source>
        <dbReference type="Google" id="ProtNLM"/>
    </source>
</evidence>
<feature type="repeat" description="PPR" evidence="3">
    <location>
        <begin position="540"/>
        <end position="574"/>
    </location>
</feature>
<dbReference type="Gene3D" id="1.25.40.10">
    <property type="entry name" value="Tetratricopeptide repeat domain"/>
    <property type="match status" value="4"/>
</dbReference>
<evidence type="ECO:0000256" key="2">
    <source>
        <dbReference type="ARBA" id="ARBA00061659"/>
    </source>
</evidence>
<sequence>MITSQLSYESLGRTFIKSSRTLKYFHSFHHGHQLFDELAQRTNVSPHHSMLKCLHQNRQSEALDIFKKHVKLGLSNIDEVAIAVALKACRGQPKLGYQIHGFALTSGFLSHLSVSNSLMNMYSKSDEFGQALTIFNSLDNPDIVSWNTVLSGFENVEDALSFACRMHSLGVVFEAVTYTAALAHCTDHEEFRFGTQLHCHVLKFGLESEIFIGNALITMYSKWGRIVEAEIVFYKMPKRDIVSWNAMVSGYSQEGGFGLKAMWAFKEMTREDMKLDHVSLTSVVSACGQERDLKLGRQVHGLAIKMGYRLHVSVCNCLMTLYSRCDVVKDAKLVFENMVDRNVISWTTMLSINEEDAVILFNKMRVDGVYPNEVTFVGLIHAITIKNMVKEGLMVHGFCIKTSFFPKLVVANSFITMYAKFELMKDSTKVFEELDYREIISWNAIISGYAQNGLCQEALQTFLAARMELQPNQYSFGSVLSAIGAAESISLKHGQWCHSYLVKLGFNTDPVVSGALLDMYAKRGSISEALRVFREIPERSQVAWTAIISAYSRHGDYESVMSLFEAMERDAIKPDEITFLSVLTVCGRKGMVKKGREIFGKMVEMYSIEPSSEHYSCLVDMLGRAGRLKEADEIASQIPGGPGFSVLQSLLGACKIHGNVEMGRRTADALMQMEPEDSGSYVLMSNLYAEKGDWQKVANLRKKMRDRGVKKEVGFSWVDVGNSDGSLYVHRFSSDDKSHSRSEEIYEMVKSLGSEMKFLQRNEREVSSI</sequence>
<reference evidence="4" key="1">
    <citation type="submission" date="2022-12" db="EMBL/GenBank/DDBJ databases">
        <title>Draft genome assemblies for two species of Escallonia (Escalloniales).</title>
        <authorList>
            <person name="Chanderbali A."/>
            <person name="Dervinis C."/>
            <person name="Anghel I."/>
            <person name="Soltis D."/>
            <person name="Soltis P."/>
            <person name="Zapata F."/>
        </authorList>
    </citation>
    <scope>NUCLEOTIDE SEQUENCE</scope>
    <source>
        <strain evidence="4">UCBG92.1500</strain>
        <tissue evidence="4">Leaf</tissue>
    </source>
</reference>
<dbReference type="InterPro" id="IPR046960">
    <property type="entry name" value="PPR_At4g14850-like_plant"/>
</dbReference>
<evidence type="ECO:0000256" key="1">
    <source>
        <dbReference type="ARBA" id="ARBA00022737"/>
    </source>
</evidence>
<dbReference type="Pfam" id="PF13041">
    <property type="entry name" value="PPR_2"/>
    <property type="match status" value="1"/>
</dbReference>
<dbReference type="InterPro" id="IPR046848">
    <property type="entry name" value="E_motif"/>
</dbReference>
<dbReference type="FunFam" id="1.25.40.10:FF:000453">
    <property type="entry name" value="Pentatricopeptide repeat-containing protein mitochondrial"/>
    <property type="match status" value="1"/>
</dbReference>
<dbReference type="GO" id="GO:0005739">
    <property type="term" value="C:mitochondrion"/>
    <property type="evidence" value="ECO:0007669"/>
    <property type="project" value="UniProtKB-ARBA"/>
</dbReference>
<dbReference type="GO" id="GO:0009451">
    <property type="term" value="P:RNA modification"/>
    <property type="evidence" value="ECO:0007669"/>
    <property type="project" value="InterPro"/>
</dbReference>
<feature type="repeat" description="PPR" evidence="3">
    <location>
        <begin position="677"/>
        <end position="711"/>
    </location>
</feature>
<dbReference type="FunFam" id="1.25.40.10:FF:001392">
    <property type="entry name" value="Pentatricopeptide repeat-containing protein, mitochondrial isoform A"/>
    <property type="match status" value="1"/>
</dbReference>
<evidence type="ECO:0000256" key="3">
    <source>
        <dbReference type="PROSITE-ProRule" id="PRU00708"/>
    </source>
</evidence>
<dbReference type="InterPro" id="IPR011990">
    <property type="entry name" value="TPR-like_helical_dom_sf"/>
</dbReference>
<dbReference type="EMBL" id="JAVXUO010003138">
    <property type="protein sequence ID" value="KAK2966305.1"/>
    <property type="molecule type" value="Genomic_DNA"/>
</dbReference>
<dbReference type="Proteomes" id="UP001187471">
    <property type="component" value="Unassembled WGS sequence"/>
</dbReference>
<protein>
    <recommendedName>
        <fullName evidence="6">Pentatricopeptide repeat-containing protein</fullName>
    </recommendedName>
</protein>
<accession>A0AA88QNY7</accession>
<feature type="repeat" description="PPR" evidence="3">
    <location>
        <begin position="509"/>
        <end position="539"/>
    </location>
</feature>
<comment type="similarity">
    <text evidence="2">Belongs to the PPR family. PCMP-E subfamily.</text>
</comment>
<dbReference type="Pfam" id="PF20431">
    <property type="entry name" value="E_motif"/>
    <property type="match status" value="1"/>
</dbReference>
<dbReference type="FunFam" id="1.25.40.10:FF:000205">
    <property type="entry name" value="Pentatricopeptide repeat-containing protein, mitochondrial"/>
    <property type="match status" value="1"/>
</dbReference>
<keyword evidence="1" id="KW-0677">Repeat</keyword>
<keyword evidence="5" id="KW-1185">Reference proteome</keyword>